<name>A0A1J5SZM8_9ZZZZ</name>
<dbReference type="GO" id="GO:0020037">
    <property type="term" value="F:heme binding"/>
    <property type="evidence" value="ECO:0007669"/>
    <property type="project" value="InterPro"/>
</dbReference>
<dbReference type="SUPFAM" id="SSF46626">
    <property type="entry name" value="Cytochrome c"/>
    <property type="match status" value="1"/>
</dbReference>
<protein>
    <submittedName>
        <fullName evidence="7">Cytochrome c-552</fullName>
    </submittedName>
</protein>
<dbReference type="GO" id="GO:0009055">
    <property type="term" value="F:electron transfer activity"/>
    <property type="evidence" value="ECO:0007669"/>
    <property type="project" value="InterPro"/>
</dbReference>
<dbReference type="AlphaFoldDB" id="A0A1J5SZM8"/>
<reference evidence="7" key="1">
    <citation type="submission" date="2016-10" db="EMBL/GenBank/DDBJ databases">
        <title>Sequence of Gallionella enrichment culture.</title>
        <authorList>
            <person name="Poehlein A."/>
            <person name="Muehling M."/>
            <person name="Daniel R."/>
        </authorList>
    </citation>
    <scope>NUCLEOTIDE SEQUENCE</scope>
</reference>
<evidence type="ECO:0000313" key="7">
    <source>
        <dbReference type="EMBL" id="OIR09488.1"/>
    </source>
</evidence>
<feature type="domain" description="Cytochrome c" evidence="6">
    <location>
        <begin position="41"/>
        <end position="124"/>
    </location>
</feature>
<evidence type="ECO:0000256" key="2">
    <source>
        <dbReference type="ARBA" id="ARBA00022617"/>
    </source>
</evidence>
<dbReference type="Gene3D" id="1.10.760.10">
    <property type="entry name" value="Cytochrome c-like domain"/>
    <property type="match status" value="1"/>
</dbReference>
<gene>
    <name evidence="7" type="primary">cyt_4</name>
    <name evidence="7" type="ORF">GALL_83270</name>
</gene>
<keyword evidence="4" id="KW-0249">Electron transport</keyword>
<accession>A0A1J5SZM8</accession>
<dbReference type="PRINTS" id="PR00606">
    <property type="entry name" value="CYTCHROMECID"/>
</dbReference>
<keyword evidence="5" id="KW-0408">Iron</keyword>
<evidence type="ECO:0000256" key="1">
    <source>
        <dbReference type="ARBA" id="ARBA00022448"/>
    </source>
</evidence>
<organism evidence="7">
    <name type="scientific">mine drainage metagenome</name>
    <dbReference type="NCBI Taxonomy" id="410659"/>
    <lineage>
        <taxon>unclassified sequences</taxon>
        <taxon>metagenomes</taxon>
        <taxon>ecological metagenomes</taxon>
    </lineage>
</organism>
<keyword evidence="2" id="KW-0349">Heme</keyword>
<proteinExistence type="predicted"/>
<dbReference type="InterPro" id="IPR002324">
    <property type="entry name" value="Cyt_c_ID"/>
</dbReference>
<keyword evidence="1" id="KW-0813">Transport</keyword>
<keyword evidence="3" id="KW-0479">Metal-binding</keyword>
<evidence type="ECO:0000259" key="6">
    <source>
        <dbReference type="Pfam" id="PF00034"/>
    </source>
</evidence>
<evidence type="ECO:0000256" key="3">
    <source>
        <dbReference type="ARBA" id="ARBA00022723"/>
    </source>
</evidence>
<dbReference type="InterPro" id="IPR009056">
    <property type="entry name" value="Cyt_c-like_dom"/>
</dbReference>
<evidence type="ECO:0000256" key="5">
    <source>
        <dbReference type="ARBA" id="ARBA00023004"/>
    </source>
</evidence>
<dbReference type="GO" id="GO:0005506">
    <property type="term" value="F:iron ion binding"/>
    <property type="evidence" value="ECO:0007669"/>
    <property type="project" value="InterPro"/>
</dbReference>
<comment type="caution">
    <text evidence="7">The sequence shown here is derived from an EMBL/GenBank/DDBJ whole genome shotgun (WGS) entry which is preliminary data.</text>
</comment>
<dbReference type="InterPro" id="IPR036909">
    <property type="entry name" value="Cyt_c-like_dom_sf"/>
</dbReference>
<dbReference type="EMBL" id="MLJW01000026">
    <property type="protein sequence ID" value="OIR09488.1"/>
    <property type="molecule type" value="Genomic_DNA"/>
</dbReference>
<evidence type="ECO:0000256" key="4">
    <source>
        <dbReference type="ARBA" id="ARBA00022982"/>
    </source>
</evidence>
<dbReference type="Pfam" id="PF00034">
    <property type="entry name" value="Cytochrom_C"/>
    <property type="match status" value="1"/>
</dbReference>
<sequence length="125" mass="13897">MLPGSVNINLIQQRKIMTKFSIPISVLSFLAMVSVAHADPRKLAEEKQCLLCHTMDNKVGRATAFKAIAQRYKGKTDAETNLVQMIEKGGVGHWGYIPMPPAGWKRPDVSEAEAKELVDWILALH</sequence>